<evidence type="ECO:0000313" key="2">
    <source>
        <dbReference type="Proteomes" id="UP000014909"/>
    </source>
</evidence>
<dbReference type="Proteomes" id="UP000014909">
    <property type="component" value="Plasmid unnamed"/>
</dbReference>
<reference evidence="1 2" key="1">
    <citation type="journal article" date="2013" name="Genome Biol. Evol.">
        <title>Genomic Diversity of "Deep Ecotype" Alteromonas macleodii Isolates: Evidence for Pan-Mediterranean Clonal Frames.</title>
        <authorList>
            <person name="Lopez-Perez M."/>
            <person name="Gonzaga A."/>
            <person name="Rodriguez-Valera F."/>
        </authorList>
    </citation>
    <scope>NUCLEOTIDE SEQUENCE [LARGE SCALE GENOMIC DNA]</scope>
    <source>
        <strain evidence="2">'English Channel 615'</strain>
        <plasmid evidence="2">Plasmid</plasmid>
    </source>
</reference>
<dbReference type="BioCyc" id="AMAC1300253:G12YX-3469-MONOMER"/>
<proteinExistence type="predicted"/>
<name>S5AI93_9ALTE</name>
<keyword evidence="1" id="KW-0614">Plasmid</keyword>
<sequence>MNNKTQFVFMSDGLFEHLTETEAYIFSFVAYFACDAAKGKIFKRTTASLCKNLGYSSNTVRYAIESLINKSFLLRDTPPTRERKNLKYNYIEEVSHHLKIGSHEYAIKFSDWLSIMLDQLRKGTSKEFYKSHPAEISFFKVYVTALQAKSKTENWKRNQSRHLHKALALHGYLFNKGYWSEKHFNSHFSRSVSFLSAVFQWSPNTIRRLINTLKSLGLIKYKIDSRRILFQKVNMVEKMRHGYKQLISQLTSTHIKSTLPTLNKHISLSALQRPAPNAPPEEHAAFLAKMKAHQRV</sequence>
<protein>
    <submittedName>
        <fullName evidence="1">Uncharacterized protein</fullName>
    </submittedName>
</protein>
<dbReference type="EMBL" id="CP004847">
    <property type="protein sequence ID" value="AGP79822.1"/>
    <property type="molecule type" value="Genomic_DNA"/>
</dbReference>
<evidence type="ECO:0000313" key="1">
    <source>
        <dbReference type="EMBL" id="AGP79822.1"/>
    </source>
</evidence>
<gene>
    <name evidence="1" type="ORF">I633_21976</name>
</gene>
<accession>S5AI93</accession>
<dbReference type="SUPFAM" id="SSF46785">
    <property type="entry name" value="Winged helix' DNA-binding domain"/>
    <property type="match status" value="1"/>
</dbReference>
<dbReference type="InterPro" id="IPR036390">
    <property type="entry name" value="WH_DNA-bd_sf"/>
</dbReference>
<organism evidence="1 2">
    <name type="scientific">Alteromonas mediterranea 615</name>
    <dbReference type="NCBI Taxonomy" id="1300253"/>
    <lineage>
        <taxon>Bacteria</taxon>
        <taxon>Pseudomonadati</taxon>
        <taxon>Pseudomonadota</taxon>
        <taxon>Gammaproteobacteria</taxon>
        <taxon>Alteromonadales</taxon>
        <taxon>Alteromonadaceae</taxon>
        <taxon>Alteromonas/Salinimonas group</taxon>
        <taxon>Alteromonas</taxon>
    </lineage>
</organism>
<dbReference type="AlphaFoldDB" id="S5AI93"/>
<dbReference type="HOGENOM" id="CLU_938892_0_0_6"/>
<geneLocation type="plasmid" evidence="1">
    <name>unnamed</name>
</geneLocation>
<dbReference type="KEGG" id="amh:I633_21976"/>
<dbReference type="PATRIC" id="fig|1300253.3.peg.4584"/>